<dbReference type="PROSITE" id="PS01095">
    <property type="entry name" value="GH18_1"/>
    <property type="match status" value="1"/>
</dbReference>
<dbReference type="GO" id="GO:0006032">
    <property type="term" value="P:chitin catabolic process"/>
    <property type="evidence" value="ECO:0007669"/>
    <property type="project" value="UniProtKB-KW"/>
</dbReference>
<keyword evidence="3" id="KW-0146">Chitin degradation</keyword>
<dbReference type="OrthoDB" id="3012298at2759"/>
<dbReference type="GO" id="GO:0008843">
    <property type="term" value="F:endochitinase activity"/>
    <property type="evidence" value="ECO:0007669"/>
    <property type="project" value="UniProtKB-EC"/>
</dbReference>
<dbReference type="SUPFAM" id="SSF51445">
    <property type="entry name" value="(Trans)glycosidases"/>
    <property type="match status" value="1"/>
</dbReference>
<protein>
    <submittedName>
        <fullName evidence="10">Glycoside hydrolase family 18 protein</fullName>
    </submittedName>
</protein>
<comment type="catalytic activity">
    <reaction evidence="1">
        <text>Random endo-hydrolysis of N-acetyl-beta-D-glucosaminide (1-&gt;4)-beta-linkages in chitin and chitodextrins.</text>
        <dbReference type="EC" id="3.2.1.14"/>
    </reaction>
</comment>
<evidence type="ECO:0000256" key="2">
    <source>
        <dbReference type="ARBA" id="ARBA00022801"/>
    </source>
</evidence>
<gene>
    <name evidence="10" type="ORF">FIBSPDRAFT_683607</name>
</gene>
<evidence type="ECO:0000313" key="10">
    <source>
        <dbReference type="EMBL" id="KZP13928.1"/>
    </source>
</evidence>
<dbReference type="Gene3D" id="3.20.20.80">
    <property type="entry name" value="Glycosidases"/>
    <property type="match status" value="1"/>
</dbReference>
<proteinExistence type="inferred from homology"/>
<evidence type="ECO:0000256" key="8">
    <source>
        <dbReference type="RuleBase" id="RU004453"/>
    </source>
</evidence>
<dbReference type="InterPro" id="IPR001223">
    <property type="entry name" value="Glyco_hydro18_cat"/>
</dbReference>
<keyword evidence="4" id="KW-0119">Carbohydrate metabolism</keyword>
<dbReference type="PROSITE" id="PS51910">
    <property type="entry name" value="GH18_2"/>
    <property type="match status" value="1"/>
</dbReference>
<organism evidence="10 11">
    <name type="scientific">Athelia psychrophila</name>
    <dbReference type="NCBI Taxonomy" id="1759441"/>
    <lineage>
        <taxon>Eukaryota</taxon>
        <taxon>Fungi</taxon>
        <taxon>Dikarya</taxon>
        <taxon>Basidiomycota</taxon>
        <taxon>Agaricomycotina</taxon>
        <taxon>Agaricomycetes</taxon>
        <taxon>Agaricomycetidae</taxon>
        <taxon>Atheliales</taxon>
        <taxon>Atheliaceae</taxon>
        <taxon>Athelia</taxon>
    </lineage>
</organism>
<keyword evidence="6" id="KW-0624">Polysaccharide degradation</keyword>
<dbReference type="InterPro" id="IPR017853">
    <property type="entry name" value="GH"/>
</dbReference>
<keyword evidence="11" id="KW-1185">Reference proteome</keyword>
<evidence type="ECO:0000256" key="6">
    <source>
        <dbReference type="ARBA" id="ARBA00023326"/>
    </source>
</evidence>
<dbReference type="Proteomes" id="UP000076532">
    <property type="component" value="Unassembled WGS sequence"/>
</dbReference>
<feature type="non-terminal residue" evidence="10">
    <location>
        <position position="309"/>
    </location>
</feature>
<dbReference type="EMBL" id="KV417625">
    <property type="protein sequence ID" value="KZP13928.1"/>
    <property type="molecule type" value="Genomic_DNA"/>
</dbReference>
<evidence type="ECO:0000313" key="11">
    <source>
        <dbReference type="Proteomes" id="UP000076532"/>
    </source>
</evidence>
<dbReference type="Pfam" id="PF00704">
    <property type="entry name" value="Glyco_hydro_18"/>
    <property type="match status" value="1"/>
</dbReference>
<dbReference type="GO" id="GO:0000272">
    <property type="term" value="P:polysaccharide catabolic process"/>
    <property type="evidence" value="ECO:0007669"/>
    <property type="project" value="UniProtKB-KW"/>
</dbReference>
<reference evidence="10 11" key="1">
    <citation type="journal article" date="2016" name="Mol. Biol. Evol.">
        <title>Comparative Genomics of Early-Diverging Mushroom-Forming Fungi Provides Insights into the Origins of Lignocellulose Decay Capabilities.</title>
        <authorList>
            <person name="Nagy L.G."/>
            <person name="Riley R."/>
            <person name="Tritt A."/>
            <person name="Adam C."/>
            <person name="Daum C."/>
            <person name="Floudas D."/>
            <person name="Sun H."/>
            <person name="Yadav J.S."/>
            <person name="Pangilinan J."/>
            <person name="Larsson K.H."/>
            <person name="Matsuura K."/>
            <person name="Barry K."/>
            <person name="Labutti K."/>
            <person name="Kuo R."/>
            <person name="Ohm R.A."/>
            <person name="Bhattacharya S.S."/>
            <person name="Shirouzu T."/>
            <person name="Yoshinaga Y."/>
            <person name="Martin F.M."/>
            <person name="Grigoriev I.V."/>
            <person name="Hibbett D.S."/>
        </authorList>
    </citation>
    <scope>NUCLEOTIDE SEQUENCE [LARGE SCALE GENOMIC DNA]</scope>
    <source>
        <strain evidence="10 11">CBS 109695</strain>
    </source>
</reference>
<dbReference type="STRING" id="436010.A0A166CRG4"/>
<accession>A0A166CRG4</accession>
<evidence type="ECO:0000256" key="1">
    <source>
        <dbReference type="ARBA" id="ARBA00000822"/>
    </source>
</evidence>
<evidence type="ECO:0000256" key="7">
    <source>
        <dbReference type="RuleBase" id="RU000489"/>
    </source>
</evidence>
<comment type="similarity">
    <text evidence="8">Belongs to the glycosyl hydrolase 18 family.</text>
</comment>
<evidence type="ECO:0000256" key="5">
    <source>
        <dbReference type="ARBA" id="ARBA00023295"/>
    </source>
</evidence>
<keyword evidence="5 7" id="KW-0326">Glycosidase</keyword>
<keyword evidence="2 7" id="KW-0378">Hydrolase</keyword>
<dbReference type="CDD" id="cd00598">
    <property type="entry name" value="GH18_chitinase-like"/>
    <property type="match status" value="1"/>
</dbReference>
<dbReference type="InterPro" id="IPR001579">
    <property type="entry name" value="Glyco_hydro_18_chit_AS"/>
</dbReference>
<evidence type="ECO:0000259" key="9">
    <source>
        <dbReference type="PROSITE" id="PS51910"/>
    </source>
</evidence>
<evidence type="ECO:0000256" key="4">
    <source>
        <dbReference type="ARBA" id="ARBA00023277"/>
    </source>
</evidence>
<sequence>LFGALVSSVAAAPIIDARNSVAKRSTFAAPAPHFTIYNDKWQEVLPTVAELAGYNVFALSFWLLEGPADQAIAWVDTAAADQAALLDSYHAAGISLVVSAFGSTDVPTSSKADPTATANSLAAWVKANNLDGVDIDYEDLNAFDAGDGSAEQWLITFITVLRAALPSGQYLISQAPLAPWFADVSKWPGGGMLLVDKKVGSLLDFYNVQFYNQGATEYTTCDGLLTASSATWPNTALFQIIAAGVDSDKLLIGKPGTAADATNGYTDMTTLAGCVSQAAGKGWKGGVMAWQFPDVGSAWIEAVRGTAFP</sequence>
<dbReference type="AlphaFoldDB" id="A0A166CRG4"/>
<evidence type="ECO:0000256" key="3">
    <source>
        <dbReference type="ARBA" id="ARBA00023024"/>
    </source>
</evidence>
<feature type="non-terminal residue" evidence="10">
    <location>
        <position position="1"/>
    </location>
</feature>
<name>A0A166CRG4_9AGAM</name>
<feature type="domain" description="GH18" evidence="9">
    <location>
        <begin position="32"/>
        <end position="309"/>
    </location>
</feature>